<evidence type="ECO:0000256" key="1">
    <source>
        <dbReference type="ARBA" id="ARBA00022729"/>
    </source>
</evidence>
<evidence type="ECO:0000256" key="2">
    <source>
        <dbReference type="SAM" id="SignalP"/>
    </source>
</evidence>
<dbReference type="Proteomes" id="UP001163328">
    <property type="component" value="Chromosome"/>
</dbReference>
<proteinExistence type="predicted"/>
<keyword evidence="1 2" id="KW-0732">Signal</keyword>
<protein>
    <submittedName>
        <fullName evidence="4">Porin family protein</fullName>
    </submittedName>
</protein>
<reference evidence="4" key="1">
    <citation type="submission" date="2021-08" db="EMBL/GenBank/DDBJ databases">
        <title>Flavobacterium sp. strain CC-SYL302.</title>
        <authorList>
            <person name="Lin S.-Y."/>
            <person name="Lee T.-H."/>
            <person name="Young C.-C."/>
        </authorList>
    </citation>
    <scope>NUCLEOTIDE SEQUENCE</scope>
    <source>
        <strain evidence="4">CC-SYL302</strain>
    </source>
</reference>
<keyword evidence="5" id="KW-1185">Reference proteome</keyword>
<evidence type="ECO:0000313" key="4">
    <source>
        <dbReference type="EMBL" id="UYW01969.1"/>
    </source>
</evidence>
<dbReference type="EMBL" id="CP081495">
    <property type="protein sequence ID" value="UYW01969.1"/>
    <property type="molecule type" value="Genomic_DNA"/>
</dbReference>
<dbReference type="RefSeq" id="WP_264434446.1">
    <property type="nucleotide sequence ID" value="NZ_CP081495.1"/>
</dbReference>
<dbReference type="Gene3D" id="2.40.160.20">
    <property type="match status" value="1"/>
</dbReference>
<evidence type="ECO:0000313" key="5">
    <source>
        <dbReference type="Proteomes" id="UP001163328"/>
    </source>
</evidence>
<feature type="domain" description="Outer membrane protein beta-barrel" evidence="3">
    <location>
        <begin position="43"/>
        <end position="183"/>
    </location>
</feature>
<name>A0ABY6M086_9FLAO</name>
<feature type="chain" id="PRO_5045700960" evidence="2">
    <location>
        <begin position="22"/>
        <end position="204"/>
    </location>
</feature>
<evidence type="ECO:0000259" key="3">
    <source>
        <dbReference type="Pfam" id="PF13505"/>
    </source>
</evidence>
<dbReference type="InterPro" id="IPR011250">
    <property type="entry name" value="OMP/PagP_B-barrel"/>
</dbReference>
<dbReference type="Pfam" id="PF13505">
    <property type="entry name" value="OMP_b-brl"/>
    <property type="match status" value="1"/>
</dbReference>
<dbReference type="SUPFAM" id="SSF56925">
    <property type="entry name" value="OMPA-like"/>
    <property type="match status" value="1"/>
</dbReference>
<organism evidence="4 5">
    <name type="scientific">Flavobacterium agricola</name>
    <dbReference type="NCBI Taxonomy" id="2870839"/>
    <lineage>
        <taxon>Bacteria</taxon>
        <taxon>Pseudomonadati</taxon>
        <taxon>Bacteroidota</taxon>
        <taxon>Flavobacteriia</taxon>
        <taxon>Flavobacteriales</taxon>
        <taxon>Flavobacteriaceae</taxon>
        <taxon>Flavobacterium</taxon>
    </lineage>
</organism>
<gene>
    <name evidence="4" type="ORF">K5I29_03380</name>
</gene>
<dbReference type="InterPro" id="IPR027385">
    <property type="entry name" value="Beta-barrel_OMP"/>
</dbReference>
<sequence>MKKNLLFRMLLLCALPFGLQAQIPDDTKPTVCFVVKANNLYHFSKNPLNSFYSLGGEVGLYFNDKLYLGLAQYSSLSPSDIWKKNPYNPDKIRAYEYSLQVGYKFELASPLYLYTGLRAGYGAMHMEYRYNNGVDSDETMTREKLGGVFATPDLKLGVKVHKYIDIEAGLNYRYHIGKKDKWGLSTDKLNGLGAVISIVGNIPL</sequence>
<feature type="signal peptide" evidence="2">
    <location>
        <begin position="1"/>
        <end position="21"/>
    </location>
</feature>
<accession>A0ABY6M086</accession>